<dbReference type="InterPro" id="IPR008141">
    <property type="entry name" value="Ala_DH"/>
</dbReference>
<dbReference type="RefSeq" id="WP_127805051.1">
    <property type="nucleotide sequence ID" value="NZ_SACY01000005.1"/>
</dbReference>
<dbReference type="PANTHER" id="PTHR42795">
    <property type="entry name" value="ALANINE DEHYDROGENASE"/>
    <property type="match status" value="1"/>
</dbReference>
<dbReference type="CDD" id="cd05305">
    <property type="entry name" value="L-AlaDH"/>
    <property type="match status" value="1"/>
</dbReference>
<comment type="similarity">
    <text evidence="1">Belongs to the AlaDH/PNT family.</text>
</comment>
<accession>A0A437PN15</accession>
<dbReference type="SMART" id="SM01003">
    <property type="entry name" value="AlaDh_PNT_N"/>
    <property type="match status" value="1"/>
</dbReference>
<evidence type="ECO:0000256" key="2">
    <source>
        <dbReference type="ARBA" id="ARBA00012897"/>
    </source>
</evidence>
<evidence type="ECO:0000259" key="5">
    <source>
        <dbReference type="SMART" id="SM01003"/>
    </source>
</evidence>
<dbReference type="Proteomes" id="UP000282832">
    <property type="component" value="Unassembled WGS sequence"/>
</dbReference>
<evidence type="ECO:0000313" key="7">
    <source>
        <dbReference type="Proteomes" id="UP000282832"/>
    </source>
</evidence>
<dbReference type="GO" id="GO:0000286">
    <property type="term" value="F:alanine dehydrogenase activity"/>
    <property type="evidence" value="ECO:0007669"/>
    <property type="project" value="UniProtKB-EC"/>
</dbReference>
<sequence>MESFHEMLSAQGIMPMEAMAWTKENAKSVFIGMPKEISNNENRVPLSPTAVHLLIANGHQIVIEEGAGERAGFSDSDYLLAGAKVSTDLSEIWQSPLLLKLTPPTLSEIGFMKKGASIISCAATFLLNEDIIDAMNQKKILAIGMEYVEDNGGGFPFVRIMAEIAGQMILPIAHQILSNQEKGNILLGNVTGVTPISMVLLGSGHVVEQIAKSAYHAGIQLMVFDKDIYKLQRLKQTLGLPLVTQVIDSENLPSALQNAQIIVGALRSDNGITPCLVTEEMVSKLKPGTLIMDVCIDQGGCFETSELTTISHPVFRKHGVIHYCVPNIPSKVGKTSSLAISNLISSFILKSGKTGGVEEMLWQGKSFMKGVYLYKGFVTHPIVAKKFNKPIKDISLLLLSKG</sequence>
<protein>
    <recommendedName>
        <fullName evidence="2">alanine dehydrogenase</fullName>
        <ecNumber evidence="2">1.4.1.1</ecNumber>
    </recommendedName>
</protein>
<dbReference type="Pfam" id="PF01262">
    <property type="entry name" value="AlaDh_PNT_C"/>
    <property type="match status" value="1"/>
</dbReference>
<dbReference type="InterPro" id="IPR036291">
    <property type="entry name" value="NAD(P)-bd_dom_sf"/>
</dbReference>
<dbReference type="EMBL" id="SACY01000005">
    <property type="protein sequence ID" value="RVU23464.1"/>
    <property type="molecule type" value="Genomic_DNA"/>
</dbReference>
<dbReference type="Gene3D" id="3.40.50.720">
    <property type="entry name" value="NAD(P)-binding Rossmann-like Domain"/>
    <property type="match status" value="2"/>
</dbReference>
<keyword evidence="3" id="KW-0560">Oxidoreductase</keyword>
<evidence type="ECO:0000259" key="4">
    <source>
        <dbReference type="SMART" id="SM01002"/>
    </source>
</evidence>
<dbReference type="AlphaFoldDB" id="A0A437PN15"/>
<keyword evidence="7" id="KW-1185">Reference proteome</keyword>
<dbReference type="SUPFAM" id="SSF52283">
    <property type="entry name" value="Formate/glycerate dehydrogenase catalytic domain-like"/>
    <property type="match status" value="1"/>
</dbReference>
<dbReference type="GO" id="GO:0042853">
    <property type="term" value="P:L-alanine catabolic process"/>
    <property type="evidence" value="ECO:0007669"/>
    <property type="project" value="InterPro"/>
</dbReference>
<dbReference type="SMART" id="SM01002">
    <property type="entry name" value="AlaDh_PNT_C"/>
    <property type="match status" value="1"/>
</dbReference>
<dbReference type="OrthoDB" id="9804592at2"/>
<dbReference type="SUPFAM" id="SSF51735">
    <property type="entry name" value="NAD(P)-binding Rossmann-fold domains"/>
    <property type="match status" value="1"/>
</dbReference>
<dbReference type="EC" id="1.4.1.1" evidence="2"/>
<feature type="domain" description="Alanine dehydrogenase/pyridine nucleotide transhydrogenase N-terminal" evidence="5">
    <location>
        <begin position="32"/>
        <end position="165"/>
    </location>
</feature>
<organism evidence="6 7">
    <name type="scientific">Sandaracinomonas limnophila</name>
    <dbReference type="NCBI Taxonomy" id="1862386"/>
    <lineage>
        <taxon>Bacteria</taxon>
        <taxon>Pseudomonadati</taxon>
        <taxon>Bacteroidota</taxon>
        <taxon>Cytophagia</taxon>
        <taxon>Cytophagales</taxon>
        <taxon>Flectobacillaceae</taxon>
        <taxon>Sandaracinomonas</taxon>
    </lineage>
</organism>
<proteinExistence type="inferred from homology"/>
<reference evidence="6 7" key="1">
    <citation type="submission" date="2019-01" db="EMBL/GenBank/DDBJ databases">
        <authorList>
            <person name="Chen W.-M."/>
        </authorList>
    </citation>
    <scope>NUCLEOTIDE SEQUENCE [LARGE SCALE GENOMIC DNA]</scope>
    <source>
        <strain evidence="6 7">FSY-15</strain>
    </source>
</reference>
<dbReference type="InterPro" id="IPR007886">
    <property type="entry name" value="AlaDH/PNT_N"/>
</dbReference>
<dbReference type="PANTHER" id="PTHR42795:SF1">
    <property type="entry name" value="ALANINE DEHYDROGENASE"/>
    <property type="match status" value="1"/>
</dbReference>
<name>A0A437PN15_9BACT</name>
<evidence type="ECO:0000256" key="3">
    <source>
        <dbReference type="ARBA" id="ARBA00023002"/>
    </source>
</evidence>
<dbReference type="GO" id="GO:0005886">
    <property type="term" value="C:plasma membrane"/>
    <property type="evidence" value="ECO:0007669"/>
    <property type="project" value="TreeGrafter"/>
</dbReference>
<evidence type="ECO:0000313" key="6">
    <source>
        <dbReference type="EMBL" id="RVU23464.1"/>
    </source>
</evidence>
<dbReference type="InterPro" id="IPR007698">
    <property type="entry name" value="AlaDH/PNT_NAD(H)-bd"/>
</dbReference>
<feature type="domain" description="Alanine dehydrogenase/pyridine nucleotide transhydrogenase NAD(H)-binding" evidence="4">
    <location>
        <begin position="177"/>
        <end position="324"/>
    </location>
</feature>
<gene>
    <name evidence="6" type="ORF">EOJ36_10305</name>
</gene>
<dbReference type="Pfam" id="PF05222">
    <property type="entry name" value="AlaDh_PNT_N"/>
    <property type="match status" value="1"/>
</dbReference>
<comment type="caution">
    <text evidence="6">The sequence shown here is derived from an EMBL/GenBank/DDBJ whole genome shotgun (WGS) entry which is preliminary data.</text>
</comment>
<evidence type="ECO:0000256" key="1">
    <source>
        <dbReference type="ARBA" id="ARBA00005689"/>
    </source>
</evidence>